<feature type="domain" description="SGS" evidence="3">
    <location>
        <begin position="309"/>
        <end position="395"/>
    </location>
</feature>
<dbReference type="OrthoDB" id="1898560at2759"/>
<protein>
    <submittedName>
        <fullName evidence="5">Uncharacterized protein</fullName>
    </submittedName>
</protein>
<dbReference type="InterPro" id="IPR019734">
    <property type="entry name" value="TPR_rpt"/>
</dbReference>
<dbReference type="SUPFAM" id="SSF48452">
    <property type="entry name" value="TPR-like"/>
    <property type="match status" value="1"/>
</dbReference>
<feature type="region of interest" description="Disordered" evidence="2">
    <location>
        <begin position="147"/>
        <end position="170"/>
    </location>
</feature>
<dbReference type="CDD" id="cd06466">
    <property type="entry name" value="p23_CS_SGT1_like"/>
    <property type="match status" value="1"/>
</dbReference>
<dbReference type="PANTHER" id="PTHR45862">
    <property type="entry name" value="PROTEIN SGT1 HOMOLOG"/>
    <property type="match status" value="1"/>
</dbReference>
<evidence type="ECO:0000256" key="2">
    <source>
        <dbReference type="SAM" id="MobiDB-lite"/>
    </source>
</evidence>
<feature type="region of interest" description="Disordered" evidence="2">
    <location>
        <begin position="364"/>
        <end position="395"/>
    </location>
</feature>
<dbReference type="Gene3D" id="1.25.40.10">
    <property type="entry name" value="Tetratricopeptide repeat domain"/>
    <property type="match status" value="1"/>
</dbReference>
<dbReference type="PROSITE" id="PS51048">
    <property type="entry name" value="SGS"/>
    <property type="match status" value="1"/>
</dbReference>
<reference evidence="5 6" key="1">
    <citation type="submission" date="2020-03" db="EMBL/GenBank/DDBJ databases">
        <title>Draft Genome Sequence of Cudoniella acicularis.</title>
        <authorList>
            <person name="Buettner E."/>
            <person name="Kellner H."/>
        </authorList>
    </citation>
    <scope>NUCLEOTIDE SEQUENCE [LARGE SCALE GENOMIC DNA]</scope>
    <source>
        <strain evidence="5 6">DSM 108380</strain>
    </source>
</reference>
<proteinExistence type="inferred from homology"/>
<gene>
    <name evidence="5" type="ORF">G7Y89_g5598</name>
</gene>
<dbReference type="PROSITE" id="PS51203">
    <property type="entry name" value="CS"/>
    <property type="match status" value="1"/>
</dbReference>
<sequence length="395" mass="43877">MASHAARGKTALDNKDYPAAIEHLTTALKESQSPLWLIQRSTAYQRSGQHELALADADNAVLAAISRSRRELIATAQFRRAIALHGMGRFGNARLCFNWCHKYNEKEKGLTMWVAKVKKDYDDAGGEDAEVNQTTVKEIPDKVEEVNRGDKGKGKEVEKNGTATKGKGKEVAAPVVAPTLTQTPKEKIREEFYQTSTNVTIEILAKGVPQKETQVEIQEGELGVSFPLGTGTYDYTITPLFRRVDPSKSSFRITPHKIEIILHKAVPGIKWPTLEGTEKIVSSATVPEDDEKIKAAVLEAQKEKEKAPAYPTSSRTGPKNWDKVVEDKADEDEEAGVDDFFKKLYKGSDDDTRRAMMKSYIESNGTSLSTNWDQVGTQTFQTEPPEGMEAKKWDS</sequence>
<feature type="domain" description="CS" evidence="4">
    <location>
        <begin position="185"/>
        <end position="275"/>
    </location>
</feature>
<dbReference type="Gene3D" id="2.60.40.790">
    <property type="match status" value="1"/>
</dbReference>
<evidence type="ECO:0000259" key="3">
    <source>
        <dbReference type="PROSITE" id="PS51048"/>
    </source>
</evidence>
<organism evidence="5 6">
    <name type="scientific">Cudoniella acicularis</name>
    <dbReference type="NCBI Taxonomy" id="354080"/>
    <lineage>
        <taxon>Eukaryota</taxon>
        <taxon>Fungi</taxon>
        <taxon>Dikarya</taxon>
        <taxon>Ascomycota</taxon>
        <taxon>Pezizomycotina</taxon>
        <taxon>Leotiomycetes</taxon>
        <taxon>Helotiales</taxon>
        <taxon>Tricladiaceae</taxon>
        <taxon>Cudoniella</taxon>
    </lineage>
</organism>
<dbReference type="InterPro" id="IPR007699">
    <property type="entry name" value="SGS_dom"/>
</dbReference>
<comment type="caution">
    <text evidence="5">The sequence shown here is derived from an EMBL/GenBank/DDBJ whole genome shotgun (WGS) entry which is preliminary data.</text>
</comment>
<evidence type="ECO:0000313" key="5">
    <source>
        <dbReference type="EMBL" id="KAF4632536.1"/>
    </source>
</evidence>
<evidence type="ECO:0000259" key="4">
    <source>
        <dbReference type="PROSITE" id="PS51203"/>
    </source>
</evidence>
<comment type="similarity">
    <text evidence="1">Belongs to the SGT1 family.</text>
</comment>
<feature type="region of interest" description="Disordered" evidence="2">
    <location>
        <begin position="303"/>
        <end position="322"/>
    </location>
</feature>
<dbReference type="Proteomes" id="UP000566819">
    <property type="component" value="Unassembled WGS sequence"/>
</dbReference>
<dbReference type="InterPro" id="IPR008978">
    <property type="entry name" value="HSP20-like_chaperone"/>
</dbReference>
<dbReference type="EMBL" id="JAAMPI010000339">
    <property type="protein sequence ID" value="KAF4632536.1"/>
    <property type="molecule type" value="Genomic_DNA"/>
</dbReference>
<evidence type="ECO:0000256" key="1">
    <source>
        <dbReference type="ARBA" id="ARBA00008509"/>
    </source>
</evidence>
<evidence type="ECO:0000313" key="6">
    <source>
        <dbReference type="Proteomes" id="UP000566819"/>
    </source>
</evidence>
<name>A0A8H4RNK7_9HELO</name>
<feature type="compositionally biased region" description="Basic and acidic residues" evidence="2">
    <location>
        <begin position="147"/>
        <end position="159"/>
    </location>
</feature>
<keyword evidence="6" id="KW-1185">Reference proteome</keyword>
<feature type="compositionally biased region" description="Polar residues" evidence="2">
    <location>
        <begin position="364"/>
        <end position="382"/>
    </location>
</feature>
<dbReference type="AlphaFoldDB" id="A0A8H4RNK7"/>
<dbReference type="InterPro" id="IPR007052">
    <property type="entry name" value="CS_dom"/>
</dbReference>
<dbReference type="InterPro" id="IPR011990">
    <property type="entry name" value="TPR-like_helical_dom_sf"/>
</dbReference>
<dbReference type="Pfam" id="PF04969">
    <property type="entry name" value="CS"/>
    <property type="match status" value="1"/>
</dbReference>
<dbReference type="SMART" id="SM00028">
    <property type="entry name" value="TPR"/>
    <property type="match status" value="2"/>
</dbReference>
<accession>A0A8H4RNK7</accession>
<dbReference type="GO" id="GO:0051087">
    <property type="term" value="F:protein-folding chaperone binding"/>
    <property type="evidence" value="ECO:0007669"/>
    <property type="project" value="InterPro"/>
</dbReference>
<dbReference type="SUPFAM" id="SSF49764">
    <property type="entry name" value="HSP20-like chaperones"/>
    <property type="match status" value="1"/>
</dbReference>
<dbReference type="Pfam" id="PF05002">
    <property type="entry name" value="SGS"/>
    <property type="match status" value="1"/>
</dbReference>
<dbReference type="InterPro" id="IPR044563">
    <property type="entry name" value="Sgt1-like"/>
</dbReference>